<protein>
    <recommendedName>
        <fullName evidence="3">3-deoxy-D-manno-octulosonate 8-phosphate phosphatase</fullName>
    </recommendedName>
</protein>
<evidence type="ECO:0000313" key="2">
    <source>
        <dbReference type="Proteomes" id="UP000808388"/>
    </source>
</evidence>
<dbReference type="PANTHER" id="PTHR21485">
    <property type="entry name" value="HAD SUPERFAMILY MEMBERS CMAS AND KDSC"/>
    <property type="match status" value="1"/>
</dbReference>
<gene>
    <name evidence="1" type="ORF">HY220_00545</name>
</gene>
<evidence type="ECO:0008006" key="3">
    <source>
        <dbReference type="Google" id="ProtNLM"/>
    </source>
</evidence>
<dbReference type="GO" id="GO:0008781">
    <property type="term" value="F:N-acylneuraminate cytidylyltransferase activity"/>
    <property type="evidence" value="ECO:0007669"/>
    <property type="project" value="TreeGrafter"/>
</dbReference>
<dbReference type="SUPFAM" id="SSF56784">
    <property type="entry name" value="HAD-like"/>
    <property type="match status" value="1"/>
</dbReference>
<dbReference type="AlphaFoldDB" id="A0A9D6LR08"/>
<name>A0A9D6LR08_9BACT</name>
<dbReference type="PANTHER" id="PTHR21485:SF3">
    <property type="entry name" value="N-ACYLNEURAMINATE CYTIDYLYLTRANSFERASE"/>
    <property type="match status" value="1"/>
</dbReference>
<dbReference type="InterPro" id="IPR036412">
    <property type="entry name" value="HAD-like_sf"/>
</dbReference>
<accession>A0A9D6LR08</accession>
<dbReference type="InterPro" id="IPR050793">
    <property type="entry name" value="CMP-NeuNAc_synthase"/>
</dbReference>
<proteinExistence type="predicted"/>
<comment type="caution">
    <text evidence="1">The sequence shown here is derived from an EMBL/GenBank/DDBJ whole genome shotgun (WGS) entry which is preliminary data.</text>
</comment>
<dbReference type="EMBL" id="JACQCQ010000002">
    <property type="protein sequence ID" value="MBI3627227.1"/>
    <property type="molecule type" value="Genomic_DNA"/>
</dbReference>
<evidence type="ECO:0000313" key="1">
    <source>
        <dbReference type="EMBL" id="MBI3627227.1"/>
    </source>
</evidence>
<dbReference type="Gene3D" id="3.40.50.1000">
    <property type="entry name" value="HAD superfamily/HAD-like"/>
    <property type="match status" value="1"/>
</dbReference>
<sequence>MEGLTKIQGERLAAVKALITDCDGVFNTGHVFDGPGVPSRKMRTHHDSMGFELLRRAGIPVLILTAEAEDYIKPVAEKMTRAFPAVPVEYAANVKGKAKIEVAENWLIPKGVTLAEAAYMGDDIGDYKLLMAAGFAAAPSQANRILDHVPNLWRSSCRGGDGAIRELCDLILEAKGIDPLNLVADR</sequence>
<organism evidence="1 2">
    <name type="scientific">Candidatus Sungiibacteriota bacterium</name>
    <dbReference type="NCBI Taxonomy" id="2750080"/>
    <lineage>
        <taxon>Bacteria</taxon>
        <taxon>Candidatus Sungiibacteriota</taxon>
    </lineage>
</organism>
<reference evidence="1" key="1">
    <citation type="submission" date="2020-07" db="EMBL/GenBank/DDBJ databases">
        <title>Huge and variable diversity of episymbiotic CPR bacteria and DPANN archaea in groundwater ecosystems.</title>
        <authorList>
            <person name="He C.Y."/>
            <person name="Keren R."/>
            <person name="Whittaker M."/>
            <person name="Farag I.F."/>
            <person name="Doudna J."/>
            <person name="Cate J.H.D."/>
            <person name="Banfield J.F."/>
        </authorList>
    </citation>
    <scope>NUCLEOTIDE SEQUENCE</scope>
    <source>
        <strain evidence="1">NC_groundwater_972_Pr1_S-0.2um_49_27</strain>
    </source>
</reference>
<dbReference type="Proteomes" id="UP000808388">
    <property type="component" value="Unassembled WGS sequence"/>
</dbReference>
<dbReference type="InterPro" id="IPR023214">
    <property type="entry name" value="HAD_sf"/>
</dbReference>